<name>A0AA36CJU9_9BILA</name>
<evidence type="ECO:0000256" key="2">
    <source>
        <dbReference type="SAM" id="Phobius"/>
    </source>
</evidence>
<feature type="region of interest" description="Disordered" evidence="1">
    <location>
        <begin position="1"/>
        <end position="27"/>
    </location>
</feature>
<feature type="transmembrane region" description="Helical" evidence="2">
    <location>
        <begin position="50"/>
        <end position="71"/>
    </location>
</feature>
<proteinExistence type="predicted"/>
<dbReference type="EMBL" id="CATQJA010002099">
    <property type="protein sequence ID" value="CAJ0569702.1"/>
    <property type="molecule type" value="Genomic_DNA"/>
</dbReference>
<keyword evidence="2" id="KW-0472">Membrane</keyword>
<accession>A0AA36CJU9</accession>
<protein>
    <submittedName>
        <fullName evidence="3">Uncharacterized protein</fullName>
    </submittedName>
</protein>
<keyword evidence="2" id="KW-1133">Transmembrane helix</keyword>
<gene>
    <name evidence="3" type="ORF">MSPICULIGERA_LOCUS8169</name>
</gene>
<keyword evidence="2" id="KW-0812">Transmembrane</keyword>
<organism evidence="3 4">
    <name type="scientific">Mesorhabditis spiculigera</name>
    <dbReference type="NCBI Taxonomy" id="96644"/>
    <lineage>
        <taxon>Eukaryota</taxon>
        <taxon>Metazoa</taxon>
        <taxon>Ecdysozoa</taxon>
        <taxon>Nematoda</taxon>
        <taxon>Chromadorea</taxon>
        <taxon>Rhabditida</taxon>
        <taxon>Rhabditina</taxon>
        <taxon>Rhabditomorpha</taxon>
        <taxon>Rhabditoidea</taxon>
        <taxon>Rhabditidae</taxon>
        <taxon>Mesorhabditinae</taxon>
        <taxon>Mesorhabditis</taxon>
    </lineage>
</organism>
<evidence type="ECO:0000313" key="3">
    <source>
        <dbReference type="EMBL" id="CAJ0569702.1"/>
    </source>
</evidence>
<keyword evidence="4" id="KW-1185">Reference proteome</keyword>
<feature type="compositionally biased region" description="Basic and acidic residues" evidence="1">
    <location>
        <begin position="1"/>
        <end position="13"/>
    </location>
</feature>
<comment type="caution">
    <text evidence="3">The sequence shown here is derived from an EMBL/GenBank/DDBJ whole genome shotgun (WGS) entry which is preliminary data.</text>
</comment>
<evidence type="ECO:0000313" key="4">
    <source>
        <dbReference type="Proteomes" id="UP001177023"/>
    </source>
</evidence>
<dbReference type="Proteomes" id="UP001177023">
    <property type="component" value="Unassembled WGS sequence"/>
</dbReference>
<reference evidence="3" key="1">
    <citation type="submission" date="2023-06" db="EMBL/GenBank/DDBJ databases">
        <authorList>
            <person name="Delattre M."/>
        </authorList>
    </citation>
    <scope>NUCLEOTIDE SEQUENCE</scope>
    <source>
        <strain evidence="3">AF72</strain>
    </source>
</reference>
<dbReference type="AlphaFoldDB" id="A0AA36CJU9"/>
<feature type="non-terminal residue" evidence="3">
    <location>
        <position position="89"/>
    </location>
</feature>
<sequence>MSKDVYMETTHDKHHDHHHHDHHLHHDIEELLSSAEPSQSSLRNIAMKTLIAFAAFIVSCVLIGVLFFFLFGTGERAAHQKALQDAHKP</sequence>
<evidence type="ECO:0000256" key="1">
    <source>
        <dbReference type="SAM" id="MobiDB-lite"/>
    </source>
</evidence>
<feature type="compositionally biased region" description="Basic residues" evidence="1">
    <location>
        <begin position="14"/>
        <end position="23"/>
    </location>
</feature>